<reference evidence="2 3" key="1">
    <citation type="submission" date="2020-02" db="EMBL/GenBank/DDBJ databases">
        <authorList>
            <person name="Kim M.K."/>
        </authorList>
    </citation>
    <scope>NUCLEOTIDE SEQUENCE [LARGE SCALE GENOMIC DNA]</scope>
    <source>
        <strain evidence="2 3">BT327</strain>
    </source>
</reference>
<dbReference type="PIRSF" id="PIRSF029477">
    <property type="entry name" value="UCP029477"/>
    <property type="match status" value="1"/>
</dbReference>
<dbReference type="InterPro" id="IPR012347">
    <property type="entry name" value="Ferritin-like"/>
</dbReference>
<accession>A0A6B3LYC6</accession>
<dbReference type="InterPro" id="IPR009078">
    <property type="entry name" value="Ferritin-like_SF"/>
</dbReference>
<dbReference type="NCBIfam" id="TIGR02284">
    <property type="entry name" value="PA2169 family four-helix-bundle protein"/>
    <property type="match status" value="1"/>
</dbReference>
<name>A0A6B3LYC6_9BACT</name>
<dbReference type="InterPro" id="IPR011971">
    <property type="entry name" value="CHP02284"/>
</dbReference>
<evidence type="ECO:0000259" key="1">
    <source>
        <dbReference type="Pfam" id="PF09537"/>
    </source>
</evidence>
<feature type="domain" description="DUF2383" evidence="1">
    <location>
        <begin position="5"/>
        <end position="113"/>
    </location>
</feature>
<dbReference type="InterPro" id="IPR019052">
    <property type="entry name" value="DUF2383"/>
</dbReference>
<dbReference type="RefSeq" id="WP_163916456.1">
    <property type="nucleotide sequence ID" value="NZ_JAAGWD010000009.1"/>
</dbReference>
<dbReference type="EMBL" id="JAAGWD010000009">
    <property type="protein sequence ID" value="NEM99356.1"/>
    <property type="molecule type" value="Genomic_DNA"/>
</dbReference>
<dbReference type="Pfam" id="PF09537">
    <property type="entry name" value="DUF2383"/>
    <property type="match status" value="1"/>
</dbReference>
<organism evidence="2 3">
    <name type="scientific">Pontibacter burrus</name>
    <dbReference type="NCBI Taxonomy" id="2704466"/>
    <lineage>
        <taxon>Bacteria</taxon>
        <taxon>Pseudomonadati</taxon>
        <taxon>Bacteroidota</taxon>
        <taxon>Cytophagia</taxon>
        <taxon>Cytophagales</taxon>
        <taxon>Hymenobacteraceae</taxon>
        <taxon>Pontibacter</taxon>
    </lineage>
</organism>
<sequence>MNNRTAEVLNELTQFVNDRIEGYKTAARDTRDPAHKAYYNELVNQSQQFSNELNSTLRSVGGDSQRSTTIKGKIFRGWMDVKSGITGKDEKAIIESNLYGEEWAQKAYNDALENRTELPNEVVQMVEKQKQASIATCEHLKQMKNTVD</sequence>
<evidence type="ECO:0000313" key="3">
    <source>
        <dbReference type="Proteomes" id="UP000474777"/>
    </source>
</evidence>
<gene>
    <name evidence="2" type="ORF">GXP69_16780</name>
</gene>
<dbReference type="Proteomes" id="UP000474777">
    <property type="component" value="Unassembled WGS sequence"/>
</dbReference>
<dbReference type="Gene3D" id="1.20.1260.10">
    <property type="match status" value="1"/>
</dbReference>
<dbReference type="SUPFAM" id="SSF47240">
    <property type="entry name" value="Ferritin-like"/>
    <property type="match status" value="1"/>
</dbReference>
<protein>
    <submittedName>
        <fullName evidence="2">PA2169 family four-helix-bundle protein</fullName>
    </submittedName>
</protein>
<keyword evidence="3" id="KW-1185">Reference proteome</keyword>
<dbReference type="AlphaFoldDB" id="A0A6B3LYC6"/>
<evidence type="ECO:0000313" key="2">
    <source>
        <dbReference type="EMBL" id="NEM99356.1"/>
    </source>
</evidence>
<comment type="caution">
    <text evidence="2">The sequence shown here is derived from an EMBL/GenBank/DDBJ whole genome shotgun (WGS) entry which is preliminary data.</text>
</comment>
<proteinExistence type="predicted"/>
<dbReference type="InterPro" id="IPR016920">
    <property type="entry name" value="UCP029477"/>
</dbReference>